<reference evidence="22" key="1">
    <citation type="submission" date="2022-11" db="EMBL/GenBank/DDBJ databases">
        <title>Centuries of genome instability and evolution in soft-shell clam transmissible cancer (bioRxiv).</title>
        <authorList>
            <person name="Hart S.F.M."/>
            <person name="Yonemitsu M.A."/>
            <person name="Giersch R.M."/>
            <person name="Beal B.F."/>
            <person name="Arriagada G."/>
            <person name="Davis B.W."/>
            <person name="Ostrander E.A."/>
            <person name="Goff S.P."/>
            <person name="Metzger M.J."/>
        </authorList>
    </citation>
    <scope>NUCLEOTIDE SEQUENCE</scope>
    <source>
        <strain evidence="22">MELC-2E11</strain>
        <tissue evidence="22">Siphon/mantle</tissue>
    </source>
</reference>
<evidence type="ECO:0000256" key="13">
    <source>
        <dbReference type="ARBA" id="ARBA00023273"/>
    </source>
</evidence>
<evidence type="ECO:0000313" key="23">
    <source>
        <dbReference type="Proteomes" id="UP001164746"/>
    </source>
</evidence>
<evidence type="ECO:0000256" key="2">
    <source>
        <dbReference type="ARBA" id="ARBA00004158"/>
    </source>
</evidence>
<evidence type="ECO:0000256" key="4">
    <source>
        <dbReference type="ARBA" id="ARBA00004279"/>
    </source>
</evidence>
<evidence type="ECO:0000256" key="11">
    <source>
        <dbReference type="ARBA" id="ARBA00023136"/>
    </source>
</evidence>
<dbReference type="PANTHER" id="PTHR11506">
    <property type="entry name" value="LYSOSOME-ASSOCIATED MEMBRANE GLYCOPROTEIN"/>
    <property type="match status" value="1"/>
</dbReference>
<protein>
    <recommendedName>
        <fullName evidence="18">Lysosome-associated membrane glycoprotein 5</fullName>
    </recommendedName>
    <alternativeName>
        <fullName evidence="19">Lysosome-associated membrane protein 5</fullName>
    </alternativeName>
</protein>
<feature type="compositionally biased region" description="Low complexity" evidence="20">
    <location>
        <begin position="120"/>
        <end position="158"/>
    </location>
</feature>
<dbReference type="Proteomes" id="UP001164746">
    <property type="component" value="Chromosome 15"/>
</dbReference>
<dbReference type="Gene3D" id="2.40.160.110">
    <property type="match status" value="2"/>
</dbReference>
<keyword evidence="11" id="KW-0472">Membrane</keyword>
<comment type="subcellular location">
    <subcellularLocation>
        <location evidence="4">Cell projection</location>
        <location evidence="4">Dendrite</location>
    </subcellularLocation>
    <subcellularLocation>
        <location evidence="17">Cell projection</location>
        <location evidence="17">Growth cone membrane</location>
        <topology evidence="17">Single-pass type I membrane protein</topology>
    </subcellularLocation>
    <subcellularLocation>
        <location evidence="15">Cytoplasmic vesicle</location>
        <location evidence="15">Secretory vesicle</location>
        <location evidence="15">Synaptic vesicle membrane</location>
        <topology evidence="15">Single-pass type I membrane protein</topology>
    </subcellularLocation>
    <subcellularLocation>
        <location evidence="2">Early endosome membrane</location>
        <topology evidence="2">Single-pass type I membrane protein</topology>
    </subcellularLocation>
    <subcellularLocation>
        <location evidence="1">Endoplasmic reticulum-Golgi intermediate compartment membrane</location>
        <topology evidence="1">Single-pass type I membrane protein</topology>
    </subcellularLocation>
    <subcellularLocation>
        <location evidence="3">Recycling endosome</location>
    </subcellularLocation>
</comment>
<keyword evidence="23" id="KW-1185">Reference proteome</keyword>
<keyword evidence="8" id="KW-0967">Endosome</keyword>
<evidence type="ECO:0000256" key="8">
    <source>
        <dbReference type="ARBA" id="ARBA00022753"/>
    </source>
</evidence>
<organism evidence="22 23">
    <name type="scientific">Mya arenaria</name>
    <name type="common">Soft-shell clam</name>
    <dbReference type="NCBI Taxonomy" id="6604"/>
    <lineage>
        <taxon>Eukaryota</taxon>
        <taxon>Metazoa</taxon>
        <taxon>Spiralia</taxon>
        <taxon>Lophotrochozoa</taxon>
        <taxon>Mollusca</taxon>
        <taxon>Bivalvia</taxon>
        <taxon>Autobranchia</taxon>
        <taxon>Heteroconchia</taxon>
        <taxon>Euheterodonta</taxon>
        <taxon>Imparidentia</taxon>
        <taxon>Neoheterodontei</taxon>
        <taxon>Myida</taxon>
        <taxon>Myoidea</taxon>
        <taxon>Myidae</taxon>
        <taxon>Mya</taxon>
    </lineage>
</organism>
<evidence type="ECO:0000256" key="16">
    <source>
        <dbReference type="ARBA" id="ARBA00053950"/>
    </source>
</evidence>
<evidence type="ECO:0000256" key="5">
    <source>
        <dbReference type="ARBA" id="ARBA00009644"/>
    </source>
</evidence>
<keyword evidence="13" id="KW-0966">Cell projection</keyword>
<keyword evidence="6" id="KW-0812">Transmembrane</keyword>
<feature type="domain" description="Lysosome-associated membrane glycoprotein 2-like luminal" evidence="21">
    <location>
        <begin position="176"/>
        <end position="326"/>
    </location>
</feature>
<feature type="region of interest" description="Disordered" evidence="20">
    <location>
        <begin position="112"/>
        <end position="175"/>
    </location>
</feature>
<evidence type="ECO:0000256" key="19">
    <source>
        <dbReference type="ARBA" id="ARBA00076257"/>
    </source>
</evidence>
<evidence type="ECO:0000256" key="12">
    <source>
        <dbReference type="ARBA" id="ARBA00023180"/>
    </source>
</evidence>
<dbReference type="Pfam" id="PF01299">
    <property type="entry name" value="Lamp2-like_luminal"/>
    <property type="match status" value="1"/>
</dbReference>
<evidence type="ECO:0000256" key="20">
    <source>
        <dbReference type="SAM" id="MobiDB-lite"/>
    </source>
</evidence>
<dbReference type="PANTHER" id="PTHR11506:SF35">
    <property type="entry name" value="LYSOSOME-ASSOCIATED MEMBRANE GLYCOPROTEIN 5"/>
    <property type="match status" value="1"/>
</dbReference>
<dbReference type="InterPro" id="IPR002000">
    <property type="entry name" value="Lysosome-assoc_membr_glycop"/>
</dbReference>
<evidence type="ECO:0000259" key="21">
    <source>
        <dbReference type="Pfam" id="PF01299"/>
    </source>
</evidence>
<evidence type="ECO:0000256" key="3">
    <source>
        <dbReference type="ARBA" id="ARBA00004172"/>
    </source>
</evidence>
<dbReference type="EMBL" id="CP111026">
    <property type="protein sequence ID" value="WAR27515.1"/>
    <property type="molecule type" value="Genomic_DNA"/>
</dbReference>
<evidence type="ECO:0000256" key="10">
    <source>
        <dbReference type="ARBA" id="ARBA00023018"/>
    </source>
</evidence>
<dbReference type="InterPro" id="IPR048528">
    <property type="entry name" value="Lamp2-like_luminal"/>
</dbReference>
<evidence type="ECO:0000256" key="1">
    <source>
        <dbReference type="ARBA" id="ARBA00004151"/>
    </source>
</evidence>
<comment type="function">
    <text evidence="16">Plays a role in short-term synaptic plasticity in a subset of GABAergic neurons in the brain.</text>
</comment>
<evidence type="ECO:0000256" key="15">
    <source>
        <dbReference type="ARBA" id="ARBA00029428"/>
    </source>
</evidence>
<evidence type="ECO:0000256" key="9">
    <source>
        <dbReference type="ARBA" id="ARBA00022989"/>
    </source>
</evidence>
<evidence type="ECO:0000256" key="18">
    <source>
        <dbReference type="ARBA" id="ARBA00074379"/>
    </source>
</evidence>
<keyword evidence="10" id="KW-0770">Synapse</keyword>
<evidence type="ECO:0000256" key="6">
    <source>
        <dbReference type="ARBA" id="ARBA00022692"/>
    </source>
</evidence>
<evidence type="ECO:0000313" key="22">
    <source>
        <dbReference type="EMBL" id="WAR27515.1"/>
    </source>
</evidence>
<proteinExistence type="inferred from homology"/>
<keyword evidence="9" id="KW-1133">Transmembrane helix</keyword>
<feature type="non-terminal residue" evidence="22">
    <location>
        <position position="1"/>
    </location>
</feature>
<name>A0ABY7FZD2_MYAAR</name>
<keyword evidence="14" id="KW-0968">Cytoplasmic vesicle</keyword>
<evidence type="ECO:0000256" key="14">
    <source>
        <dbReference type="ARBA" id="ARBA00023329"/>
    </source>
</evidence>
<gene>
    <name evidence="22" type="ORF">MAR_013219</name>
</gene>
<accession>A0ABY7FZD2</accession>
<evidence type="ECO:0000256" key="7">
    <source>
        <dbReference type="ARBA" id="ARBA00022729"/>
    </source>
</evidence>
<evidence type="ECO:0000256" key="17">
    <source>
        <dbReference type="ARBA" id="ARBA00060492"/>
    </source>
</evidence>
<comment type="similarity">
    <text evidence="5">Belongs to the LAMP family.</text>
</comment>
<keyword evidence="12" id="KW-0325">Glycoprotein</keyword>
<keyword evidence="7" id="KW-0732">Signal</keyword>
<sequence length="336" mass="36628">GVLSQGSSQGNNYRKRNKTGSVEEVNMFTKLVVSSILLGLFYLQEQFRHGPVSITTLINQVSSMGNSYQCDAEQKYDKSMSVENDTYNLELIFTSVQMQGFNLENGTFSKGDHCPADAELTSTLTPSTPTAPTGTTPTGTTPTATSPTATTPTATSPTATPPAPNPSNHPDLSLSVKDDANKTCILLKAQMMIIVQYQTNDTNKTAQIGVESPMVTGSCNSSSLENALNAMMMNQTMRITFQKDFVIDISFGKDGDNIWWDTLSVQGKYTPELFPNAKNANQSFNSSNNNLMQSFKAKTDGSYLCNADTKTDLKGGITLETWNLQCDGVFCRLYHQ</sequence>